<dbReference type="EMBL" id="CP007536">
    <property type="protein sequence ID" value="AIC15057.1"/>
    <property type="molecule type" value="Genomic_DNA"/>
</dbReference>
<dbReference type="OrthoDB" id="11308at2157"/>
<keyword evidence="2" id="KW-1185">Reference proteome</keyword>
<sequence length="57" mass="6400">MTGSEDNNLSDDHRAAMAGWKARKEQLHRQQESVYKANDEAEKVNLISLSKKKEGVG</sequence>
<dbReference type="KEGG" id="nvn:NVIE_008390"/>
<reference evidence="1 2" key="1">
    <citation type="journal article" date="2014" name="Int. J. Syst. Evol. Microbiol.">
        <title>Nitrososphaera viennensis gen. nov., sp. nov., an aerobic and mesophilic, ammonia-oxidizing archaeon from soil and a member of the archaeal phylum Thaumarchaeota.</title>
        <authorList>
            <person name="Stieglmeier M."/>
            <person name="Klingl A."/>
            <person name="Alves R.J."/>
            <person name="Rittmann S.K."/>
            <person name="Melcher M."/>
            <person name="Leisch N."/>
            <person name="Schleper C."/>
        </authorList>
    </citation>
    <scope>NUCLEOTIDE SEQUENCE [LARGE SCALE GENOMIC DNA]</scope>
    <source>
        <strain evidence="1">EN76</strain>
    </source>
</reference>
<evidence type="ECO:0000313" key="1">
    <source>
        <dbReference type="EMBL" id="AIC15057.1"/>
    </source>
</evidence>
<protein>
    <submittedName>
        <fullName evidence="1">Uncharacterized protein</fullName>
    </submittedName>
</protein>
<evidence type="ECO:0000313" key="2">
    <source>
        <dbReference type="Proteomes" id="UP000027093"/>
    </source>
</evidence>
<dbReference type="GeneID" id="74946104"/>
<dbReference type="AlphaFoldDB" id="A0A060HPB9"/>
<organism evidence="1 2">
    <name type="scientific">Nitrososphaera viennensis EN76</name>
    <dbReference type="NCBI Taxonomy" id="926571"/>
    <lineage>
        <taxon>Archaea</taxon>
        <taxon>Nitrososphaerota</taxon>
        <taxon>Nitrososphaeria</taxon>
        <taxon>Nitrososphaerales</taxon>
        <taxon>Nitrososphaeraceae</taxon>
        <taxon>Nitrososphaera</taxon>
    </lineage>
</organism>
<dbReference type="Proteomes" id="UP000027093">
    <property type="component" value="Chromosome"/>
</dbReference>
<dbReference type="RefSeq" id="WP_158435080.1">
    <property type="nucleotide sequence ID" value="NZ_CP007536.1"/>
</dbReference>
<accession>A0A060HPB9</accession>
<dbReference type="HOGENOM" id="CLU_2985814_0_0_2"/>
<gene>
    <name evidence="1" type="ORF">NVIE_008390</name>
</gene>
<name>A0A060HPB9_9ARCH</name>
<proteinExistence type="predicted"/>